<dbReference type="InterPro" id="IPR029052">
    <property type="entry name" value="Metallo-depent_PP-like"/>
</dbReference>
<gene>
    <name evidence="6" type="primary">cpdA_1</name>
    <name evidence="6" type="ORF">SAMEA3906487_01038</name>
</gene>
<keyword evidence="3" id="KW-0408">Iron</keyword>
<dbReference type="Pfam" id="PF00149">
    <property type="entry name" value="Metallophos"/>
    <property type="match status" value="1"/>
</dbReference>
<comment type="similarity">
    <text evidence="4">Belongs to the cyclic nucleotide phosphodiesterase class-III family.</text>
</comment>
<evidence type="ECO:0000256" key="4">
    <source>
        <dbReference type="ARBA" id="ARBA00025742"/>
    </source>
</evidence>
<evidence type="ECO:0000256" key="2">
    <source>
        <dbReference type="ARBA" id="ARBA00022801"/>
    </source>
</evidence>
<dbReference type="PANTHER" id="PTHR42988">
    <property type="entry name" value="PHOSPHOHYDROLASE"/>
    <property type="match status" value="1"/>
</dbReference>
<proteinExistence type="inferred from homology"/>
<dbReference type="SUPFAM" id="SSF56300">
    <property type="entry name" value="Metallo-dependent phosphatases"/>
    <property type="match status" value="1"/>
</dbReference>
<evidence type="ECO:0000313" key="6">
    <source>
        <dbReference type="EMBL" id="SAI67993.1"/>
    </source>
</evidence>
<keyword evidence="1" id="KW-0479">Metal-binding</keyword>
<name>A0A146ANC0_9BORD</name>
<dbReference type="InterPro" id="IPR050884">
    <property type="entry name" value="CNP_phosphodiesterase-III"/>
</dbReference>
<accession>A0A146ANC0</accession>
<evidence type="ECO:0000313" key="7">
    <source>
        <dbReference type="Proteomes" id="UP000076825"/>
    </source>
</evidence>
<evidence type="ECO:0000256" key="1">
    <source>
        <dbReference type="ARBA" id="ARBA00022723"/>
    </source>
</evidence>
<dbReference type="GO" id="GO:0004114">
    <property type="term" value="F:3',5'-cyclic-nucleotide phosphodiesterase activity"/>
    <property type="evidence" value="ECO:0007669"/>
    <property type="project" value="UniProtKB-EC"/>
</dbReference>
<dbReference type="InterPro" id="IPR004843">
    <property type="entry name" value="Calcineurin-like_PHP"/>
</dbReference>
<dbReference type="GO" id="GO:0046872">
    <property type="term" value="F:metal ion binding"/>
    <property type="evidence" value="ECO:0007669"/>
    <property type="project" value="UniProtKB-KW"/>
</dbReference>
<dbReference type="STRING" id="123899.SAMEA3906487_01038"/>
<dbReference type="PANTHER" id="PTHR42988:SF2">
    <property type="entry name" value="CYCLIC NUCLEOTIDE PHOSPHODIESTERASE CBUA0032-RELATED"/>
    <property type="match status" value="1"/>
</dbReference>
<dbReference type="KEGG" id="btrm:SAMEA390648701038"/>
<dbReference type="AlphaFoldDB" id="A0A146ANC0"/>
<organism evidence="6 7">
    <name type="scientific">Bordetella trematum</name>
    <dbReference type="NCBI Taxonomy" id="123899"/>
    <lineage>
        <taxon>Bacteria</taxon>
        <taxon>Pseudomonadati</taxon>
        <taxon>Pseudomonadota</taxon>
        <taxon>Betaproteobacteria</taxon>
        <taxon>Burkholderiales</taxon>
        <taxon>Alcaligenaceae</taxon>
        <taxon>Bordetella</taxon>
    </lineage>
</organism>
<protein>
    <submittedName>
        <fullName evidence="6">cAMP phosphodiesterase</fullName>
        <ecNumber evidence="6">3.1.4.17</ecNumber>
    </submittedName>
</protein>
<feature type="domain" description="Calcineurin-like phosphoesterase" evidence="5">
    <location>
        <begin position="42"/>
        <end position="227"/>
    </location>
</feature>
<keyword evidence="7" id="KW-1185">Reference proteome</keyword>
<dbReference type="eggNOG" id="COG1409">
    <property type="taxonomic scope" value="Bacteria"/>
</dbReference>
<evidence type="ECO:0000259" key="5">
    <source>
        <dbReference type="Pfam" id="PF00149"/>
    </source>
</evidence>
<dbReference type="Proteomes" id="UP000076825">
    <property type="component" value="Chromosome 1"/>
</dbReference>
<sequence>MSAISFDIKTDIGYGVIFPSPVEPPLFPTASHMARRDQPALLLQLTDPHLMADPQARLRDVCTDASLQAVLALIRQQEARPDLMLLTGDLSQDGSVASYQRLRALLGEADYPVRCLPGNHDDAAVLRQTLAGWVSPVFDLPGWRVVMLDSTVAGEDLGHVSAGQLDMLDEALRGAGSRHVLVALHHNLARVDGNWHDPMMVTNAAEVFARLRAHPLARVALWGHIHQEFDCRHYHLRLLGTPSTCFQFRLENGRHAIDPATPGYRWIKLYADGSIATGVRRLADWARLQPGAVPALDVA</sequence>
<dbReference type="EC" id="3.1.4.17" evidence="6"/>
<dbReference type="PATRIC" id="fig|123899.6.peg.1018"/>
<evidence type="ECO:0000256" key="3">
    <source>
        <dbReference type="ARBA" id="ARBA00023004"/>
    </source>
</evidence>
<dbReference type="Gene3D" id="3.60.21.10">
    <property type="match status" value="1"/>
</dbReference>
<reference evidence="6 7" key="1">
    <citation type="submission" date="2016-04" db="EMBL/GenBank/DDBJ databases">
        <authorList>
            <consortium name="Pathogen Informatics"/>
        </authorList>
    </citation>
    <scope>NUCLEOTIDE SEQUENCE [LARGE SCALE GENOMIC DNA]</scope>
    <source>
        <strain evidence="6 7">H044680328</strain>
    </source>
</reference>
<dbReference type="EMBL" id="LT546645">
    <property type="protein sequence ID" value="SAI67993.1"/>
    <property type="molecule type" value="Genomic_DNA"/>
</dbReference>
<keyword evidence="2 6" id="KW-0378">Hydrolase</keyword>